<evidence type="ECO:0000313" key="1">
    <source>
        <dbReference type="EMBL" id="TDQ43203.1"/>
    </source>
</evidence>
<dbReference type="AlphaFoldDB" id="A0A4R6UDI8"/>
<dbReference type="OrthoDB" id="5771270at2"/>
<dbReference type="RefSeq" id="WP_133593687.1">
    <property type="nucleotide sequence ID" value="NZ_CP037953.1"/>
</dbReference>
<dbReference type="EMBL" id="SNYM01000031">
    <property type="protein sequence ID" value="TDQ43203.1"/>
    <property type="molecule type" value="Genomic_DNA"/>
</dbReference>
<gene>
    <name evidence="1" type="ORF">EV696_1311</name>
</gene>
<accession>A0A4R6UDI8</accession>
<dbReference type="Proteomes" id="UP000295375">
    <property type="component" value="Unassembled WGS sequence"/>
</dbReference>
<evidence type="ECO:0000313" key="2">
    <source>
        <dbReference type="Proteomes" id="UP000295375"/>
    </source>
</evidence>
<comment type="caution">
    <text evidence="1">The sequence shown here is derived from an EMBL/GenBank/DDBJ whole genome shotgun (WGS) entry which is preliminary data.</text>
</comment>
<organism evidence="1 2">
    <name type="scientific">Permianibacter aggregans</name>
    <dbReference type="NCBI Taxonomy" id="1510150"/>
    <lineage>
        <taxon>Bacteria</taxon>
        <taxon>Pseudomonadati</taxon>
        <taxon>Pseudomonadota</taxon>
        <taxon>Gammaproteobacteria</taxon>
        <taxon>Pseudomonadales</taxon>
        <taxon>Pseudomonadaceae</taxon>
        <taxon>Permianibacter</taxon>
    </lineage>
</organism>
<keyword evidence="2" id="KW-1185">Reference proteome</keyword>
<sequence length="177" mass="19788">MLASTSRTVPFSARLSAEDIQFIAELEIEGAQTPSDKLRAILADARRRREAVADFSAYLQLTQENLAPVRTYLLAAEREQGMHSEIVLRAMDSLPEVLAFLCAALDNQTEIGAQQLKELERGVTERIVRLANAIMQTALTGQDGSYDIYQVKQRLKPLLALSQLMHEQLNKEKETTS</sequence>
<protein>
    <submittedName>
        <fullName evidence="1">Uncharacterized protein</fullName>
    </submittedName>
</protein>
<reference evidence="1 2" key="1">
    <citation type="submission" date="2019-03" db="EMBL/GenBank/DDBJ databases">
        <title>Genomic Encyclopedia of Type Strains, Phase IV (KMG-IV): sequencing the most valuable type-strain genomes for metagenomic binning, comparative biology and taxonomic classification.</title>
        <authorList>
            <person name="Goeker M."/>
        </authorList>
    </citation>
    <scope>NUCLEOTIDE SEQUENCE [LARGE SCALE GENOMIC DNA]</scope>
    <source>
        <strain evidence="1 2">DSM 103792</strain>
    </source>
</reference>
<name>A0A4R6UDI8_9GAMM</name>
<proteinExistence type="predicted"/>